<feature type="transmembrane region" description="Helical" evidence="1">
    <location>
        <begin position="32"/>
        <end position="56"/>
    </location>
</feature>
<keyword evidence="1" id="KW-1133">Transmembrane helix</keyword>
<dbReference type="Proteomes" id="UP001348149">
    <property type="component" value="Unassembled WGS sequence"/>
</dbReference>
<protein>
    <submittedName>
        <fullName evidence="3">LytTR family DNA-binding domain-containing protein</fullName>
    </submittedName>
</protein>
<dbReference type="RefSeq" id="WP_326295483.1">
    <property type="nucleotide sequence ID" value="NZ_JAYLLH010000001.1"/>
</dbReference>
<dbReference type="PANTHER" id="PTHR37299">
    <property type="entry name" value="TRANSCRIPTIONAL REGULATOR-RELATED"/>
    <property type="match status" value="1"/>
</dbReference>
<organism evidence="3 4">
    <name type="scientific">Mesobacterium hydrothermale</name>
    <dbReference type="NCBI Taxonomy" id="3111907"/>
    <lineage>
        <taxon>Bacteria</taxon>
        <taxon>Pseudomonadati</taxon>
        <taxon>Pseudomonadota</taxon>
        <taxon>Alphaproteobacteria</taxon>
        <taxon>Rhodobacterales</taxon>
        <taxon>Roseobacteraceae</taxon>
        <taxon>Mesobacterium</taxon>
    </lineage>
</organism>
<dbReference type="Gene3D" id="2.40.50.1020">
    <property type="entry name" value="LytTr DNA-binding domain"/>
    <property type="match status" value="1"/>
</dbReference>
<dbReference type="SMART" id="SM00850">
    <property type="entry name" value="LytTR"/>
    <property type="match status" value="1"/>
</dbReference>
<keyword evidence="3" id="KW-0238">DNA-binding</keyword>
<keyword evidence="1" id="KW-0812">Transmembrane</keyword>
<accession>A0ABU6HCR8</accession>
<evidence type="ECO:0000256" key="1">
    <source>
        <dbReference type="SAM" id="Phobius"/>
    </source>
</evidence>
<dbReference type="PROSITE" id="PS50930">
    <property type="entry name" value="HTH_LYTTR"/>
    <property type="match status" value="1"/>
</dbReference>
<evidence type="ECO:0000259" key="2">
    <source>
        <dbReference type="PROSITE" id="PS50930"/>
    </source>
</evidence>
<comment type="caution">
    <text evidence="3">The sequence shown here is derived from an EMBL/GenBank/DDBJ whole genome shotgun (WGS) entry which is preliminary data.</text>
</comment>
<feature type="transmembrane region" description="Helical" evidence="1">
    <location>
        <begin position="103"/>
        <end position="122"/>
    </location>
</feature>
<feature type="domain" description="HTH LytTR-type" evidence="2">
    <location>
        <begin position="158"/>
        <end position="250"/>
    </location>
</feature>
<keyword evidence="1" id="KW-0472">Membrane</keyword>
<dbReference type="InterPro" id="IPR046947">
    <property type="entry name" value="LytR-like"/>
</dbReference>
<dbReference type="EMBL" id="JAYLLH010000001">
    <property type="protein sequence ID" value="MEC3859917.1"/>
    <property type="molecule type" value="Genomic_DNA"/>
</dbReference>
<dbReference type="Pfam" id="PF04397">
    <property type="entry name" value="LytTR"/>
    <property type="match status" value="1"/>
</dbReference>
<name>A0ABU6HCR8_9RHOB</name>
<evidence type="ECO:0000313" key="4">
    <source>
        <dbReference type="Proteomes" id="UP001348149"/>
    </source>
</evidence>
<gene>
    <name evidence="3" type="ORF">VK792_01350</name>
</gene>
<dbReference type="InterPro" id="IPR007492">
    <property type="entry name" value="LytTR_DNA-bd_dom"/>
</dbReference>
<proteinExistence type="predicted"/>
<evidence type="ECO:0000313" key="3">
    <source>
        <dbReference type="EMBL" id="MEC3859917.1"/>
    </source>
</evidence>
<keyword evidence="4" id="KW-1185">Reference proteome</keyword>
<dbReference type="PANTHER" id="PTHR37299:SF1">
    <property type="entry name" value="STAGE 0 SPORULATION PROTEIN A HOMOLOG"/>
    <property type="match status" value="1"/>
</dbReference>
<dbReference type="GO" id="GO:0003677">
    <property type="term" value="F:DNA binding"/>
    <property type="evidence" value="ECO:0007669"/>
    <property type="project" value="UniProtKB-KW"/>
</dbReference>
<feature type="transmembrane region" description="Helical" evidence="1">
    <location>
        <begin position="63"/>
        <end position="83"/>
    </location>
</feature>
<reference evidence="3 4" key="1">
    <citation type="submission" date="2024-01" db="EMBL/GenBank/DDBJ databases">
        <title>Mesobacterium rodlantinim sp. nov., isolated from shallow sea hydrothermal systems off Kueishantao Island.</title>
        <authorList>
            <person name="Su Z."/>
            <person name="Tang K."/>
        </authorList>
    </citation>
    <scope>NUCLEOTIDE SEQUENCE [LARGE SCALE GENOMIC DNA]</scope>
    <source>
        <strain evidence="3 4">TK19101</strain>
    </source>
</reference>
<sequence length="250" mass="27898">MYVISVLLFSILVALADPLLFQHQVILPLRVLFWLSNAGFLAICWILLFTLSLWLFAQNPRAVVPSALFIVPSVVAAVALNYWTAAVVLNRPELLGPQVLSDMVRYSLLVIVFEAVIQTFVLPRVMDFAPENTATTPLEPPRPATAPDPVFHWKDRAIATDRVLYLRSVEHYVEIVTDDGTDLVRARLADFLNQPAARHGVQTHRSYWVNAGAVTAIDRQNGNLVLTLSNGAEIPVSRNRRKDVLDRIGP</sequence>